<dbReference type="CDD" id="cd14748">
    <property type="entry name" value="PBP2_UgpB"/>
    <property type="match status" value="1"/>
</dbReference>
<feature type="signal peptide" evidence="5">
    <location>
        <begin position="1"/>
        <end position="24"/>
    </location>
</feature>
<dbReference type="SUPFAM" id="SSF53850">
    <property type="entry name" value="Periplasmic binding protein-like II"/>
    <property type="match status" value="1"/>
</dbReference>
<dbReference type="PANTHER" id="PTHR30061:SF50">
    <property type="entry name" value="MALTOSE_MALTODEXTRIN-BINDING PERIPLASMIC PROTEIN"/>
    <property type="match status" value="1"/>
</dbReference>
<feature type="chain" id="PRO_5038872444" evidence="5">
    <location>
        <begin position="25"/>
        <end position="470"/>
    </location>
</feature>
<dbReference type="PROSITE" id="PS51257">
    <property type="entry name" value="PROKAR_LIPOPROTEIN"/>
    <property type="match status" value="1"/>
</dbReference>
<dbReference type="GO" id="GO:0042956">
    <property type="term" value="P:maltodextrin transmembrane transport"/>
    <property type="evidence" value="ECO:0007669"/>
    <property type="project" value="TreeGrafter"/>
</dbReference>
<dbReference type="RefSeq" id="WP_055656173.1">
    <property type="nucleotide sequence ID" value="NZ_CABIXC010000007.1"/>
</dbReference>
<evidence type="ECO:0000313" key="6">
    <source>
        <dbReference type="EMBL" id="CUO46900.1"/>
    </source>
</evidence>
<proteinExistence type="inferred from homology"/>
<evidence type="ECO:0000256" key="5">
    <source>
        <dbReference type="SAM" id="SignalP"/>
    </source>
</evidence>
<dbReference type="Gene3D" id="3.40.190.10">
    <property type="entry name" value="Periplasmic binding protein-like II"/>
    <property type="match status" value="2"/>
</dbReference>
<dbReference type="Pfam" id="PF01547">
    <property type="entry name" value="SBP_bac_1"/>
    <property type="match status" value="1"/>
</dbReference>
<protein>
    <submittedName>
        <fullName evidence="6">Extracellular solute-binding protein, family 1</fullName>
    </submittedName>
</protein>
<evidence type="ECO:0000256" key="4">
    <source>
        <dbReference type="SAM" id="MobiDB-lite"/>
    </source>
</evidence>
<dbReference type="EMBL" id="CYZE01000007">
    <property type="protein sequence ID" value="CUO46900.1"/>
    <property type="molecule type" value="Genomic_DNA"/>
</dbReference>
<gene>
    <name evidence="6" type="primary">malX_4</name>
    <name evidence="6" type="ORF">ERS852407_02901</name>
</gene>
<comment type="similarity">
    <text evidence="1">Belongs to the bacterial solute-binding protein 1 family.</text>
</comment>
<evidence type="ECO:0000256" key="3">
    <source>
        <dbReference type="ARBA" id="ARBA00022729"/>
    </source>
</evidence>
<evidence type="ECO:0000256" key="1">
    <source>
        <dbReference type="ARBA" id="ARBA00008520"/>
    </source>
</evidence>
<dbReference type="PANTHER" id="PTHR30061">
    <property type="entry name" value="MALTOSE-BINDING PERIPLASMIC PROTEIN"/>
    <property type="match status" value="1"/>
</dbReference>
<feature type="compositionally biased region" description="Basic and acidic residues" evidence="4">
    <location>
        <begin position="54"/>
        <end position="70"/>
    </location>
</feature>
<dbReference type="GO" id="GO:0015768">
    <property type="term" value="P:maltose transport"/>
    <property type="evidence" value="ECO:0007669"/>
    <property type="project" value="TreeGrafter"/>
</dbReference>
<reference evidence="6 7" key="1">
    <citation type="submission" date="2015-09" db="EMBL/GenBank/DDBJ databases">
        <authorList>
            <consortium name="Pathogen Informatics"/>
        </authorList>
    </citation>
    <scope>NUCLEOTIDE SEQUENCE [LARGE SCALE GENOMIC DNA]</scope>
    <source>
        <strain evidence="6 7">2789STDY5608850</strain>
    </source>
</reference>
<sequence length="470" mass="50435">MKNKRLLAACMAALLAASSLTACAGGKAASSGDNSGKTESAKASAGETTTGAAKDTEGESPKGESPKGEKTVLTVWHTWGAGPGTDAMEKVVNMYNQTNDKNVEINLQFVANKASGNTQTMDKLMASIAAGSPPEMALLDNFQVATWAQQDALVKLDDLMAASGTSFDGIYDWARSGSQYKGSTYSIPYNGDTRALFYNKDLFAAAGLDPENPPSTIEELNAAAEKLTIMDGSTYKQVGIIPWLFAGKPIYTWGWNFGGDFYDADANVLTIAKAENIEALQWEVDVADKFGGKSFVEFAAGLGTGAQDPFVTGQVAMAVKGNFDIANMAQYNPDLNYGICPIPSKEEGKHMTWAGGWAFVIPRGAGNQELSMDFMKYILSDEAQTVMAEDSASLSPCKSVSEKVFGSKDNYKAFMDYISTAKIRPPVPVGQMLWDNLNQVLDSALNKKDTPENLMKALDVSINEELKKLE</sequence>
<accession>A0A174FET5</accession>
<evidence type="ECO:0000313" key="7">
    <source>
        <dbReference type="Proteomes" id="UP000095651"/>
    </source>
</evidence>
<organism evidence="6 7">
    <name type="scientific">Hungatella hathewayi</name>
    <dbReference type="NCBI Taxonomy" id="154046"/>
    <lineage>
        <taxon>Bacteria</taxon>
        <taxon>Bacillati</taxon>
        <taxon>Bacillota</taxon>
        <taxon>Clostridia</taxon>
        <taxon>Lachnospirales</taxon>
        <taxon>Lachnospiraceae</taxon>
        <taxon>Hungatella</taxon>
    </lineage>
</organism>
<dbReference type="GO" id="GO:1901982">
    <property type="term" value="F:maltose binding"/>
    <property type="evidence" value="ECO:0007669"/>
    <property type="project" value="TreeGrafter"/>
</dbReference>
<evidence type="ECO:0000256" key="2">
    <source>
        <dbReference type="ARBA" id="ARBA00022448"/>
    </source>
</evidence>
<keyword evidence="2" id="KW-0813">Transport</keyword>
<keyword evidence="3 5" id="KW-0732">Signal</keyword>
<dbReference type="Proteomes" id="UP000095651">
    <property type="component" value="Unassembled WGS sequence"/>
</dbReference>
<feature type="region of interest" description="Disordered" evidence="4">
    <location>
        <begin position="26"/>
        <end position="71"/>
    </location>
</feature>
<dbReference type="InterPro" id="IPR006059">
    <property type="entry name" value="SBP"/>
</dbReference>
<dbReference type="AlphaFoldDB" id="A0A174FET5"/>
<dbReference type="GO" id="GO:0055052">
    <property type="term" value="C:ATP-binding cassette (ABC) transporter complex, substrate-binding subunit-containing"/>
    <property type="evidence" value="ECO:0007669"/>
    <property type="project" value="TreeGrafter"/>
</dbReference>
<name>A0A174FET5_9FIRM</name>